<dbReference type="InterPro" id="IPR006059">
    <property type="entry name" value="SBP"/>
</dbReference>
<evidence type="ECO:0000256" key="1">
    <source>
        <dbReference type="SAM" id="MobiDB-lite"/>
    </source>
</evidence>
<dbReference type="Proteomes" id="UP000317036">
    <property type="component" value="Unassembled WGS sequence"/>
</dbReference>
<dbReference type="CDD" id="cd13581">
    <property type="entry name" value="PBP2_AlgQ_like_2"/>
    <property type="match status" value="1"/>
</dbReference>
<sequence>MGNDPGPAKEPPKAAVSTEDVTPGGTFPIVKEPITIKVMVKANALVEDFATNWFTKTLEAKTNIKVDWEIVPENAAQEKLNLVLSSGDYPDVIMGFGVSPAQQLIYGDQGVFLALNNYIDKYGVETKKMFQENPYVKDLITAPSGKIYSLPQVNQCYHCSMPQKMWIYKPWLDKLGLKMPTTTEEFYQVLKAFKEKDPNGNGKADEIPYAGAITTKIDEFLMNAFLYNDKTHLFLNNGKVEVTFNKPEWKEGLIYLHRLYAEKLIAPQTFTQDANQLKQMGESPDVPILGSATALTMGVFTQFFGKSNRWLEYVAVPPLKGPSGKQITAPNPWGLAGGTFIITNKSKHPEAIFRWADAMYNREVTLDSVFGRPDQEWRWAKPEEIGINGKPAIWKRLANFGQVQNIHWAQTGPSYRPNDLRLGEAIDKGTMSQETILFQETKDKYDPYQVKTENILQPLFFTSEQAAEIADLEKTIGDYVNEMMSRFITGDANIATDWDNYLKTLDGMNLKRYLQVYQTAYDSRKK</sequence>
<dbReference type="InterPro" id="IPR050490">
    <property type="entry name" value="Bact_solute-bd_prot1"/>
</dbReference>
<dbReference type="SUPFAM" id="SSF53850">
    <property type="entry name" value="Periplasmic binding protein-like II"/>
    <property type="match status" value="1"/>
</dbReference>
<feature type="region of interest" description="Disordered" evidence="1">
    <location>
        <begin position="1"/>
        <end position="22"/>
    </location>
</feature>
<dbReference type="PANTHER" id="PTHR43649:SF17">
    <property type="entry name" value="ABC TRANSPORTER SOLUTE BINDING PROTEIN-SUGAR TRANSPORT"/>
    <property type="match status" value="1"/>
</dbReference>
<proteinExistence type="predicted"/>
<dbReference type="Gene3D" id="3.40.190.10">
    <property type="entry name" value="Periplasmic binding protein-like II"/>
    <property type="match status" value="2"/>
</dbReference>
<keyword evidence="3" id="KW-1185">Reference proteome</keyword>
<dbReference type="Pfam" id="PF01547">
    <property type="entry name" value="SBP_bac_1"/>
    <property type="match status" value="1"/>
</dbReference>
<gene>
    <name evidence="2" type="ORF">FPZ49_05820</name>
</gene>
<protein>
    <submittedName>
        <fullName evidence="2">Extracellular solute-binding protein</fullName>
    </submittedName>
</protein>
<name>A0A559KG30_9BACL</name>
<organism evidence="2 3">
    <name type="scientific">Paenibacillus cremeus</name>
    <dbReference type="NCBI Taxonomy" id="2163881"/>
    <lineage>
        <taxon>Bacteria</taxon>
        <taxon>Bacillati</taxon>
        <taxon>Bacillota</taxon>
        <taxon>Bacilli</taxon>
        <taxon>Bacillales</taxon>
        <taxon>Paenibacillaceae</taxon>
        <taxon>Paenibacillus</taxon>
    </lineage>
</organism>
<evidence type="ECO:0000313" key="2">
    <source>
        <dbReference type="EMBL" id="TVY11058.1"/>
    </source>
</evidence>
<accession>A0A559KG30</accession>
<evidence type="ECO:0000313" key="3">
    <source>
        <dbReference type="Proteomes" id="UP000317036"/>
    </source>
</evidence>
<reference evidence="2 3" key="1">
    <citation type="submission" date="2019-07" db="EMBL/GenBank/DDBJ databases">
        <authorList>
            <person name="Kim J."/>
        </authorList>
    </citation>
    <scope>NUCLEOTIDE SEQUENCE [LARGE SCALE GENOMIC DNA]</scope>
    <source>
        <strain evidence="2 3">JC52</strain>
    </source>
</reference>
<dbReference type="OrthoDB" id="9787283at2"/>
<dbReference type="PANTHER" id="PTHR43649">
    <property type="entry name" value="ARABINOSE-BINDING PROTEIN-RELATED"/>
    <property type="match status" value="1"/>
</dbReference>
<comment type="caution">
    <text evidence="2">The sequence shown here is derived from an EMBL/GenBank/DDBJ whole genome shotgun (WGS) entry which is preliminary data.</text>
</comment>
<dbReference type="AlphaFoldDB" id="A0A559KG30"/>
<dbReference type="EMBL" id="VNJI01000005">
    <property type="protein sequence ID" value="TVY11058.1"/>
    <property type="molecule type" value="Genomic_DNA"/>
</dbReference>